<name>A0A420Y6Y4_9PEZI</name>
<reference evidence="5 6" key="1">
    <citation type="submission" date="2018-08" db="EMBL/GenBank/DDBJ databases">
        <title>Draft genome of the lignicolous fungus Coniochaeta pulveracea.</title>
        <authorList>
            <person name="Borstlap C.J."/>
            <person name="De Witt R.N."/>
            <person name="Botha A."/>
            <person name="Volschenk H."/>
        </authorList>
    </citation>
    <scope>NUCLEOTIDE SEQUENCE [LARGE SCALE GENOMIC DNA]</scope>
    <source>
        <strain evidence="5 6">CAB683</strain>
    </source>
</reference>
<dbReference type="PROSITE" id="PS50006">
    <property type="entry name" value="FHA_DOMAIN"/>
    <property type="match status" value="1"/>
</dbReference>
<dbReference type="EMBL" id="QVQW01000040">
    <property type="protein sequence ID" value="RKU43631.1"/>
    <property type="molecule type" value="Genomic_DNA"/>
</dbReference>
<dbReference type="PROSITE" id="PS50011">
    <property type="entry name" value="PROTEIN_KINASE_DOM"/>
    <property type="match status" value="1"/>
</dbReference>
<dbReference type="InterPro" id="IPR011009">
    <property type="entry name" value="Kinase-like_dom_sf"/>
</dbReference>
<comment type="caution">
    <text evidence="5">The sequence shown here is derived from an EMBL/GenBank/DDBJ whole genome shotgun (WGS) entry which is preliminary data.</text>
</comment>
<dbReference type="GO" id="GO:0005524">
    <property type="term" value="F:ATP binding"/>
    <property type="evidence" value="ECO:0007669"/>
    <property type="project" value="InterPro"/>
</dbReference>
<sequence length="705" mass="78587">MDDIDLIARVYPFEDDKYRYAQVAIEDAGSRYMPPKVARQEMPKIRFSRSARESTEPPQTSKDQGIDALPYLELRFSDVPRTSWGLVFGFDRTCDIVLPKVPGISKRHFALTYKNKFEDGLPRLIVRDLGSRFGTIVSYDGAAAQQRSKFDWIIDGFTATHNVSQLIVEPYEHLKFQVIVARHDITSPAYIESVEQFRRGASGAETLLHDLGLQDGPKTERNTGAHTPVDNPILLRRGQIARGGFGVVSRHWNVSSGEEYAAKEPADNRYVKEDWEKEINTMHMISHVHIVRLCFAEMEPQPALYLEYMPFGNLEDEHNRAHFSPEECLVILRQSLLALTYLHGLPQPVAHRDLKPENILVKHRDPGGNPDHLHVKLSDFGLSKAGSLKTFCGSRTYCPPEVRDSGTPYTKAVDVWSLGVVILRFAYSLPHPGHGIGMGWCQKVVEEVNDWESEGLIDILQCMLVIEPQARHSAPACLQLVLSLGDRSATPTPTSYDADYDAPVAYVVSEGYGQEEQEAPRILPHEQFVARSNHQISGVSVLTHFDGGSESLDEDSDDLYEARGTPRLNDYSTDLMGRTTATTGKRTKRASTSSSGRTVKRRTSISSQSPETFRTVLQDSQRFDTFVAQTAQGQVPDWDDPSYYFEESAELVDAQSRSEWPGSGSKELSALVGVGSAAHVVHGKESQTAPWPLAEEDASVLAGTQ</sequence>
<organism evidence="5 6">
    <name type="scientific">Coniochaeta pulveracea</name>
    <dbReference type="NCBI Taxonomy" id="177199"/>
    <lineage>
        <taxon>Eukaryota</taxon>
        <taxon>Fungi</taxon>
        <taxon>Dikarya</taxon>
        <taxon>Ascomycota</taxon>
        <taxon>Pezizomycotina</taxon>
        <taxon>Sordariomycetes</taxon>
        <taxon>Sordariomycetidae</taxon>
        <taxon>Coniochaetales</taxon>
        <taxon>Coniochaetaceae</taxon>
        <taxon>Coniochaeta</taxon>
    </lineage>
</organism>
<dbReference type="Pfam" id="PF00498">
    <property type="entry name" value="FHA"/>
    <property type="match status" value="1"/>
</dbReference>
<dbReference type="InterPro" id="IPR008271">
    <property type="entry name" value="Ser/Thr_kinase_AS"/>
</dbReference>
<dbReference type="Gene3D" id="2.60.200.20">
    <property type="match status" value="1"/>
</dbReference>
<dbReference type="AlphaFoldDB" id="A0A420Y6Y4"/>
<dbReference type="SUPFAM" id="SSF56112">
    <property type="entry name" value="Protein kinase-like (PK-like)"/>
    <property type="match status" value="1"/>
</dbReference>
<gene>
    <name evidence="5" type="ORF">DL546_003963</name>
</gene>
<feature type="compositionally biased region" description="Basic and acidic residues" evidence="2">
    <location>
        <begin position="38"/>
        <end position="55"/>
    </location>
</feature>
<dbReference type="STRING" id="177199.A0A420Y6Y4"/>
<dbReference type="CDD" id="cd00060">
    <property type="entry name" value="FHA"/>
    <property type="match status" value="1"/>
</dbReference>
<dbReference type="Gene3D" id="1.10.510.10">
    <property type="entry name" value="Transferase(Phosphotransferase) domain 1"/>
    <property type="match status" value="1"/>
</dbReference>
<feature type="compositionally biased region" description="Low complexity" evidence="2">
    <location>
        <begin position="578"/>
        <end position="597"/>
    </location>
</feature>
<dbReference type="SUPFAM" id="SSF49879">
    <property type="entry name" value="SMAD/FHA domain"/>
    <property type="match status" value="1"/>
</dbReference>
<dbReference type="Pfam" id="PF00069">
    <property type="entry name" value="Pkinase"/>
    <property type="match status" value="1"/>
</dbReference>
<evidence type="ECO:0000256" key="1">
    <source>
        <dbReference type="ARBA" id="ARBA00005575"/>
    </source>
</evidence>
<evidence type="ECO:0000259" key="3">
    <source>
        <dbReference type="PROSITE" id="PS50006"/>
    </source>
</evidence>
<comment type="similarity">
    <text evidence="1">Belongs to the protein kinase superfamily. CAMK Ser/Thr protein kinase family. CHEK2 subfamily.</text>
</comment>
<dbReference type="GO" id="GO:0004672">
    <property type="term" value="F:protein kinase activity"/>
    <property type="evidence" value="ECO:0007669"/>
    <property type="project" value="InterPro"/>
</dbReference>
<evidence type="ECO:0008006" key="7">
    <source>
        <dbReference type="Google" id="ProtNLM"/>
    </source>
</evidence>
<dbReference type="InterPro" id="IPR000719">
    <property type="entry name" value="Prot_kinase_dom"/>
</dbReference>
<dbReference type="SMART" id="SM00220">
    <property type="entry name" value="S_TKc"/>
    <property type="match status" value="1"/>
</dbReference>
<feature type="domain" description="FHA" evidence="3">
    <location>
        <begin position="86"/>
        <end position="138"/>
    </location>
</feature>
<evidence type="ECO:0000313" key="5">
    <source>
        <dbReference type="EMBL" id="RKU43631.1"/>
    </source>
</evidence>
<feature type="region of interest" description="Disordered" evidence="2">
    <location>
        <begin position="36"/>
        <end position="64"/>
    </location>
</feature>
<dbReference type="PROSITE" id="PS00108">
    <property type="entry name" value="PROTEIN_KINASE_ST"/>
    <property type="match status" value="1"/>
</dbReference>
<accession>A0A420Y6Y4</accession>
<feature type="domain" description="Protein kinase" evidence="4">
    <location>
        <begin position="234"/>
        <end position="484"/>
    </location>
</feature>
<protein>
    <recommendedName>
        <fullName evidence="7">Protein kinase domain-containing protein</fullName>
    </recommendedName>
</protein>
<evidence type="ECO:0000259" key="4">
    <source>
        <dbReference type="PROSITE" id="PS50011"/>
    </source>
</evidence>
<keyword evidence="6" id="KW-1185">Reference proteome</keyword>
<dbReference type="InterPro" id="IPR000253">
    <property type="entry name" value="FHA_dom"/>
</dbReference>
<evidence type="ECO:0000256" key="2">
    <source>
        <dbReference type="SAM" id="MobiDB-lite"/>
    </source>
</evidence>
<dbReference type="PANTHER" id="PTHR24347">
    <property type="entry name" value="SERINE/THREONINE-PROTEIN KINASE"/>
    <property type="match status" value="1"/>
</dbReference>
<proteinExistence type="inferred from homology"/>
<dbReference type="OrthoDB" id="10252171at2759"/>
<dbReference type="Proteomes" id="UP000275385">
    <property type="component" value="Unassembled WGS sequence"/>
</dbReference>
<dbReference type="InterPro" id="IPR008984">
    <property type="entry name" value="SMAD_FHA_dom_sf"/>
</dbReference>
<feature type="region of interest" description="Disordered" evidence="2">
    <location>
        <begin position="563"/>
        <end position="611"/>
    </location>
</feature>
<feature type="region of interest" description="Disordered" evidence="2">
    <location>
        <begin position="683"/>
        <end position="705"/>
    </location>
</feature>
<evidence type="ECO:0000313" key="6">
    <source>
        <dbReference type="Proteomes" id="UP000275385"/>
    </source>
</evidence>